<dbReference type="Gene3D" id="3.60.21.70">
    <property type="entry name" value="PhoD-like phosphatase"/>
    <property type="match status" value="1"/>
</dbReference>
<name>R8BRQ7_PHAM7</name>
<evidence type="ECO:0000256" key="1">
    <source>
        <dbReference type="SAM" id="MobiDB-lite"/>
    </source>
</evidence>
<dbReference type="InterPro" id="IPR038607">
    <property type="entry name" value="PhoD-like_sf"/>
</dbReference>
<dbReference type="RefSeq" id="XP_007913155.1">
    <property type="nucleotide sequence ID" value="XM_007914964.1"/>
</dbReference>
<evidence type="ECO:0000313" key="3">
    <source>
        <dbReference type="EMBL" id="EOO02063.1"/>
    </source>
</evidence>
<organism evidence="3 4">
    <name type="scientific">Phaeoacremonium minimum (strain UCR-PA7)</name>
    <name type="common">Esca disease fungus</name>
    <name type="synonym">Togninia minima</name>
    <dbReference type="NCBI Taxonomy" id="1286976"/>
    <lineage>
        <taxon>Eukaryota</taxon>
        <taxon>Fungi</taxon>
        <taxon>Dikarya</taxon>
        <taxon>Ascomycota</taxon>
        <taxon>Pezizomycotina</taxon>
        <taxon>Sordariomycetes</taxon>
        <taxon>Sordariomycetidae</taxon>
        <taxon>Togniniales</taxon>
        <taxon>Togniniaceae</taxon>
        <taxon>Phaeoacremonium</taxon>
    </lineage>
</organism>
<dbReference type="Pfam" id="PF19050">
    <property type="entry name" value="PhoD_2"/>
    <property type="match status" value="3"/>
</dbReference>
<dbReference type="HOGENOM" id="CLU_000998_3_0_1"/>
<dbReference type="PANTHER" id="PTHR46689:SF3">
    <property type="entry name" value="PHOD-LIKE PHOSPHATASE DOMAIN-CONTAINING PROTEIN"/>
    <property type="match status" value="1"/>
</dbReference>
<sequence>MAHHRKDADIEDELADPRNPYASSTRWRHEESSAYRRHAGSQMAARDAEVRGQTTDLAKFLNSSRVSPEDNPAGPREPGASKSKPIVIGEAHAVAVGEPEPENVDPTQAVPQDGKTIACGPLLNYKHMDGNLWHGSVLVVTKGGGKEPTPAPTLVLRQVGSASGFGSQSGPAANGNGEHNVGAVSKASGGIEVQGVCLYSDARNTFWRFNIDVEMEETETKWEYALPELRFVSKTKPRVNSFFVPAITESMRIMFHSCNGFSVGTDEEAWSGPALWNDVMRRHNESPFHVMIGGGDQIYNDGIRVNGPLREWTNIGNPKKRREFPFPEKLRSECDDYYLRNYLRWYSTEPFAAANGQIAQVNIWDDHDIIDGFGSYVNEFMKCDVFRGIGGTAHKYYMLFQHHLPPPLSTYTSDAPETVTEPGERGGVDEQQLANAFVGKAIKEPCYIIGTKPGPYVAEHSHNIFAKLGARIALLGIDARVERTRHQVNYPETYDLVFGRLKEELNAAASSGNPFKHVILLLGIPIAYPRLTWLENIFSSPLMGPIKFANRRFGLGGGIFNRFDGGVDLLDDLDDHYTARTHKKERNAFVERLQTICADHSVRITILGGDVHLAALGRFYSNPNLHIPTENDHRYMANVVSSAIVNKPPPQAIANLLARRNKIHHLNHDTDETLLKLFNKDPGDSTKTAGHNQVTMPSRNFAMITENSPNNPGRDEAIAAAHPTTNGDHLAPPDAAPPGSSHSNGARSQKSSKSSKSSNGKGGHGPLHVGEVDAGTAHRAASSTLHGKGNDGSIDICIRVEIDQHDKNGRTESYGLTVPTLQYTAAVRPATSLRG</sequence>
<dbReference type="AlphaFoldDB" id="R8BRQ7"/>
<dbReference type="CDD" id="cd07389">
    <property type="entry name" value="MPP_PhoD"/>
    <property type="match status" value="1"/>
</dbReference>
<dbReference type="OrthoDB" id="9999821at2759"/>
<feature type="domain" description="PhoD-like phosphatase" evidence="2">
    <location>
        <begin position="547"/>
        <end position="710"/>
    </location>
</feature>
<accession>R8BRQ7</accession>
<evidence type="ECO:0000313" key="4">
    <source>
        <dbReference type="Proteomes" id="UP000014074"/>
    </source>
</evidence>
<dbReference type="GO" id="GO:0016020">
    <property type="term" value="C:membrane"/>
    <property type="evidence" value="ECO:0007669"/>
    <property type="project" value="TreeGrafter"/>
</dbReference>
<proteinExistence type="predicted"/>
<protein>
    <submittedName>
        <fullName evidence="3">Putative transcription factor protein</fullName>
    </submittedName>
</protein>
<gene>
    <name evidence="3" type="ORF">UCRPA7_2372</name>
</gene>
<feature type="compositionally biased region" description="Polar residues" evidence="1">
    <location>
        <begin position="685"/>
        <end position="698"/>
    </location>
</feature>
<evidence type="ECO:0000259" key="2">
    <source>
        <dbReference type="Pfam" id="PF19050"/>
    </source>
</evidence>
<feature type="domain" description="PhoD-like phosphatase" evidence="2">
    <location>
        <begin position="214"/>
        <end position="404"/>
    </location>
</feature>
<dbReference type="InterPro" id="IPR018946">
    <property type="entry name" value="PhoD-like_MPP"/>
</dbReference>
<reference evidence="4" key="1">
    <citation type="journal article" date="2013" name="Genome Announc.">
        <title>Draft genome sequence of the ascomycete Phaeoacremonium aleophilum strain UCR-PA7, a causal agent of the esca disease complex in grapevines.</title>
        <authorList>
            <person name="Blanco-Ulate B."/>
            <person name="Rolshausen P."/>
            <person name="Cantu D."/>
        </authorList>
    </citation>
    <scope>NUCLEOTIDE SEQUENCE [LARGE SCALE GENOMIC DNA]</scope>
    <source>
        <strain evidence="4">UCR-PA7</strain>
    </source>
</reference>
<feature type="domain" description="PhoD-like phosphatase" evidence="2">
    <location>
        <begin position="466"/>
        <end position="538"/>
    </location>
</feature>
<feature type="region of interest" description="Disordered" evidence="1">
    <location>
        <begin position="1"/>
        <end position="86"/>
    </location>
</feature>
<dbReference type="PANTHER" id="PTHR46689">
    <property type="entry name" value="MEMBRANE PROTEIN, PUTATIVE-RELATED"/>
    <property type="match status" value="1"/>
</dbReference>
<dbReference type="eggNOG" id="ENOG502QPI0">
    <property type="taxonomic scope" value="Eukaryota"/>
</dbReference>
<feature type="compositionally biased region" description="Low complexity" evidence="1">
    <location>
        <begin position="743"/>
        <end position="759"/>
    </location>
</feature>
<dbReference type="Proteomes" id="UP000014074">
    <property type="component" value="Unassembled WGS sequence"/>
</dbReference>
<feature type="compositionally biased region" description="Polar residues" evidence="1">
    <location>
        <begin position="52"/>
        <end position="66"/>
    </location>
</feature>
<dbReference type="InterPro" id="IPR043904">
    <property type="entry name" value="PhoD_2-like"/>
</dbReference>
<keyword evidence="4" id="KW-1185">Reference proteome</keyword>
<dbReference type="KEGG" id="tmn:UCRPA7_2372"/>
<dbReference type="EMBL" id="KB932933">
    <property type="protein sequence ID" value="EOO02063.1"/>
    <property type="molecule type" value="Genomic_DNA"/>
</dbReference>
<dbReference type="GeneID" id="19322614"/>
<feature type="region of interest" description="Disordered" evidence="1">
    <location>
        <begin position="682"/>
        <end position="771"/>
    </location>
</feature>